<keyword evidence="1" id="KW-0805">Transcription regulation</keyword>
<organism evidence="5 6">
    <name type="scientific">Methanobacterium alkalithermotolerans</name>
    <dbReference type="NCBI Taxonomy" id="2731220"/>
    <lineage>
        <taxon>Archaea</taxon>
        <taxon>Methanobacteriati</taxon>
        <taxon>Methanobacteriota</taxon>
        <taxon>Methanomada group</taxon>
        <taxon>Methanobacteria</taxon>
        <taxon>Methanobacteriales</taxon>
        <taxon>Methanobacteriaceae</taxon>
        <taxon>Methanobacterium</taxon>
    </lineage>
</organism>
<dbReference type="GO" id="GO:0003677">
    <property type="term" value="F:DNA binding"/>
    <property type="evidence" value="ECO:0007669"/>
    <property type="project" value="UniProtKB-KW"/>
</dbReference>
<dbReference type="GO" id="GO:0003700">
    <property type="term" value="F:DNA-binding transcription factor activity"/>
    <property type="evidence" value="ECO:0007669"/>
    <property type="project" value="InterPro"/>
</dbReference>
<dbReference type="Pfam" id="PF01022">
    <property type="entry name" value="HTH_5"/>
    <property type="match status" value="1"/>
</dbReference>
<dbReference type="OrthoDB" id="46231at2157"/>
<dbReference type="Proteomes" id="UP000681041">
    <property type="component" value="Chromosome"/>
</dbReference>
<dbReference type="Gene3D" id="1.10.10.10">
    <property type="entry name" value="Winged helix-like DNA-binding domain superfamily/Winged helix DNA-binding domain"/>
    <property type="match status" value="1"/>
</dbReference>
<dbReference type="RefSeq" id="WP_211532301.1">
    <property type="nucleotide sequence ID" value="NZ_CP058560.1"/>
</dbReference>
<dbReference type="CDD" id="cd00090">
    <property type="entry name" value="HTH_ARSR"/>
    <property type="match status" value="1"/>
</dbReference>
<gene>
    <name evidence="5" type="ORF">HYG87_06010</name>
</gene>
<dbReference type="PANTHER" id="PTHR43132:SF2">
    <property type="entry name" value="ARSENICAL RESISTANCE OPERON REPRESSOR ARSR-RELATED"/>
    <property type="match status" value="1"/>
</dbReference>
<keyword evidence="6" id="KW-1185">Reference proteome</keyword>
<evidence type="ECO:0000313" key="6">
    <source>
        <dbReference type="Proteomes" id="UP000681041"/>
    </source>
</evidence>
<dbReference type="InterPro" id="IPR051011">
    <property type="entry name" value="Metal_resp_trans_reg"/>
</dbReference>
<dbReference type="InterPro" id="IPR036390">
    <property type="entry name" value="WH_DNA-bd_sf"/>
</dbReference>
<dbReference type="PRINTS" id="PR00778">
    <property type="entry name" value="HTHARSR"/>
</dbReference>
<reference evidence="5" key="1">
    <citation type="submission" date="2020-07" db="EMBL/GenBank/DDBJ databases">
        <title>Methanobacterium. sp. MethCan genome.</title>
        <authorList>
            <person name="Postec A."/>
            <person name="Quemeneur M."/>
        </authorList>
    </citation>
    <scope>NUCLEOTIDE SEQUENCE</scope>
    <source>
        <strain evidence="5">MethCAN</strain>
    </source>
</reference>
<evidence type="ECO:0000313" key="5">
    <source>
        <dbReference type="EMBL" id="QUH23344.1"/>
    </source>
</evidence>
<dbReference type="GeneID" id="64820301"/>
<dbReference type="KEGG" id="meme:HYG87_06010"/>
<proteinExistence type="predicted"/>
<dbReference type="AlphaFoldDB" id="A0A8T8K4E0"/>
<evidence type="ECO:0000259" key="4">
    <source>
        <dbReference type="PROSITE" id="PS50987"/>
    </source>
</evidence>
<accession>A0A8T8K4E0</accession>
<evidence type="ECO:0000256" key="3">
    <source>
        <dbReference type="ARBA" id="ARBA00023163"/>
    </source>
</evidence>
<keyword evidence="3" id="KW-0804">Transcription</keyword>
<evidence type="ECO:0000256" key="2">
    <source>
        <dbReference type="ARBA" id="ARBA00023125"/>
    </source>
</evidence>
<dbReference type="SUPFAM" id="SSF46785">
    <property type="entry name" value="Winged helix' DNA-binding domain"/>
    <property type="match status" value="1"/>
</dbReference>
<dbReference type="PROSITE" id="PS50987">
    <property type="entry name" value="HTH_ARSR_2"/>
    <property type="match status" value="1"/>
</dbReference>
<sequence length="119" mass="13559">MPKLDKNENCYLEKNKSAPLKLKIPPETMLENLSGKFKALSDPTRLKILYLLEEGELCVCELILALDKPQSTISHHLNVLKNAGFIVGRKEGLWIHYKLKNPQIIPLVNELNNINRQGD</sequence>
<dbReference type="PANTHER" id="PTHR43132">
    <property type="entry name" value="ARSENICAL RESISTANCE OPERON REPRESSOR ARSR-RELATED"/>
    <property type="match status" value="1"/>
</dbReference>
<dbReference type="InterPro" id="IPR011991">
    <property type="entry name" value="ArsR-like_HTH"/>
</dbReference>
<dbReference type="SMART" id="SM00418">
    <property type="entry name" value="HTH_ARSR"/>
    <property type="match status" value="1"/>
</dbReference>
<name>A0A8T8K4E0_9EURY</name>
<evidence type="ECO:0000256" key="1">
    <source>
        <dbReference type="ARBA" id="ARBA00023015"/>
    </source>
</evidence>
<feature type="domain" description="HTH arsR-type" evidence="4">
    <location>
        <begin position="25"/>
        <end position="119"/>
    </location>
</feature>
<dbReference type="NCBIfam" id="NF033788">
    <property type="entry name" value="HTH_metalloreg"/>
    <property type="match status" value="1"/>
</dbReference>
<dbReference type="InterPro" id="IPR001845">
    <property type="entry name" value="HTH_ArsR_DNA-bd_dom"/>
</dbReference>
<protein>
    <submittedName>
        <fullName evidence="5">Winged helix-turn-helix transcriptional regulator</fullName>
    </submittedName>
</protein>
<dbReference type="InterPro" id="IPR036388">
    <property type="entry name" value="WH-like_DNA-bd_sf"/>
</dbReference>
<keyword evidence="2" id="KW-0238">DNA-binding</keyword>
<dbReference type="EMBL" id="CP058560">
    <property type="protein sequence ID" value="QUH23344.1"/>
    <property type="molecule type" value="Genomic_DNA"/>
</dbReference>